<protein>
    <submittedName>
        <fullName evidence="9">Transmembrane acyltransferase</fullName>
    </submittedName>
</protein>
<keyword evidence="9" id="KW-0808">Transferase</keyword>
<dbReference type="RefSeq" id="XP_068354690.1">
    <property type="nucleotide sequence ID" value="XM_068508016.1"/>
</dbReference>
<dbReference type="EMBL" id="MLAK01000906">
    <property type="protein sequence ID" value="OHT01554.1"/>
    <property type="molecule type" value="Genomic_DNA"/>
</dbReference>
<evidence type="ECO:0000256" key="2">
    <source>
        <dbReference type="ARBA" id="ARBA00022475"/>
    </source>
</evidence>
<evidence type="ECO:0000256" key="7">
    <source>
        <dbReference type="SAM" id="Phobius"/>
    </source>
</evidence>
<evidence type="ECO:0000256" key="4">
    <source>
        <dbReference type="ARBA" id="ARBA00022989"/>
    </source>
</evidence>
<evidence type="ECO:0000313" key="9">
    <source>
        <dbReference type="EMBL" id="OHT01554.1"/>
    </source>
</evidence>
<evidence type="ECO:0000256" key="1">
    <source>
        <dbReference type="ARBA" id="ARBA00004651"/>
    </source>
</evidence>
<gene>
    <name evidence="9" type="ORF">TRFO_31592</name>
</gene>
<dbReference type="GO" id="GO:0005886">
    <property type="term" value="C:plasma membrane"/>
    <property type="evidence" value="ECO:0007669"/>
    <property type="project" value="UniProtKB-SubCell"/>
</dbReference>
<dbReference type="PANTHER" id="PTHR40074:SF2">
    <property type="entry name" value="O-ACETYLTRANSFERASE WECH"/>
    <property type="match status" value="1"/>
</dbReference>
<evidence type="ECO:0000313" key="10">
    <source>
        <dbReference type="Proteomes" id="UP000179807"/>
    </source>
</evidence>
<feature type="transmembrane region" description="Helical" evidence="7">
    <location>
        <begin position="245"/>
        <end position="264"/>
    </location>
</feature>
<dbReference type="AlphaFoldDB" id="A0A1J4JS24"/>
<comment type="caution">
    <text evidence="9">The sequence shown here is derived from an EMBL/GenBank/DDBJ whole genome shotgun (WGS) entry which is preliminary data.</text>
</comment>
<dbReference type="PANTHER" id="PTHR40074">
    <property type="entry name" value="O-ACETYLTRANSFERASE WECH"/>
    <property type="match status" value="1"/>
</dbReference>
<accession>A0A1J4JS24</accession>
<evidence type="ECO:0000256" key="6">
    <source>
        <dbReference type="SAM" id="MobiDB-lite"/>
    </source>
</evidence>
<dbReference type="VEuPathDB" id="TrichDB:TRFO_31592"/>
<feature type="transmembrane region" description="Helical" evidence="7">
    <location>
        <begin position="38"/>
        <end position="58"/>
    </location>
</feature>
<dbReference type="GeneID" id="94842720"/>
<keyword evidence="5 7" id="KW-0472">Membrane</keyword>
<feature type="transmembrane region" description="Helical" evidence="7">
    <location>
        <begin position="117"/>
        <end position="136"/>
    </location>
</feature>
<keyword evidence="2" id="KW-1003">Cell membrane</keyword>
<feature type="transmembrane region" description="Helical" evidence="7">
    <location>
        <begin position="185"/>
        <end position="205"/>
    </location>
</feature>
<reference evidence="9" key="1">
    <citation type="submission" date="2016-10" db="EMBL/GenBank/DDBJ databases">
        <authorList>
            <person name="Benchimol M."/>
            <person name="Almeida L.G."/>
            <person name="Vasconcelos A.T."/>
            <person name="Perreira-Neves A."/>
            <person name="Rosa I.A."/>
            <person name="Tasca T."/>
            <person name="Bogo M.R."/>
            <person name="de Souza W."/>
        </authorList>
    </citation>
    <scope>NUCLEOTIDE SEQUENCE [LARGE SCALE GENOMIC DNA]</scope>
    <source>
        <strain evidence="9">K</strain>
    </source>
</reference>
<feature type="transmembrane region" description="Helical" evidence="7">
    <location>
        <begin position="220"/>
        <end position="238"/>
    </location>
</feature>
<keyword evidence="3 7" id="KW-0812">Transmembrane</keyword>
<proteinExistence type="predicted"/>
<keyword evidence="4 7" id="KW-1133">Transmembrane helix</keyword>
<feature type="region of interest" description="Disordered" evidence="6">
    <location>
        <begin position="1"/>
        <end position="22"/>
    </location>
</feature>
<organism evidence="9 10">
    <name type="scientific">Tritrichomonas foetus</name>
    <dbReference type="NCBI Taxonomy" id="1144522"/>
    <lineage>
        <taxon>Eukaryota</taxon>
        <taxon>Metamonada</taxon>
        <taxon>Parabasalia</taxon>
        <taxon>Tritrichomonadida</taxon>
        <taxon>Tritrichomonadidae</taxon>
        <taxon>Tritrichomonas</taxon>
    </lineage>
</organism>
<dbReference type="GO" id="GO:0016413">
    <property type="term" value="F:O-acetyltransferase activity"/>
    <property type="evidence" value="ECO:0007669"/>
    <property type="project" value="TreeGrafter"/>
</dbReference>
<feature type="transmembrane region" description="Helical" evidence="7">
    <location>
        <begin position="78"/>
        <end position="96"/>
    </location>
</feature>
<feature type="domain" description="Acyltransferase 3" evidence="8">
    <location>
        <begin position="35"/>
        <end position="368"/>
    </location>
</feature>
<name>A0A1J4JS24_9EUKA</name>
<evidence type="ECO:0000256" key="5">
    <source>
        <dbReference type="ARBA" id="ARBA00023136"/>
    </source>
</evidence>
<feature type="transmembrane region" description="Helical" evidence="7">
    <location>
        <begin position="348"/>
        <end position="365"/>
    </location>
</feature>
<dbReference type="InterPro" id="IPR002656">
    <property type="entry name" value="Acyl_transf_3_dom"/>
</dbReference>
<comment type="subcellular location">
    <subcellularLocation>
        <location evidence="1">Cell membrane</location>
        <topology evidence="1">Multi-pass membrane protein</topology>
    </subcellularLocation>
</comment>
<evidence type="ECO:0000256" key="3">
    <source>
        <dbReference type="ARBA" id="ARBA00022692"/>
    </source>
</evidence>
<sequence length="379" mass="44389">MEQQETKDQQINNAPLLEKDEKPETLQTQRPRYFGIDLIRIFACFMVIHVHAGEYYYFGPGGDVMEGNGPFWNGIYNSQYRACVPLFVMISGYLLLPVKTDIPTFLKTRFTRILFPFFFWGIVFSFYSLALGEIDWKQALINIPMILVNYGCEVGHLWYIYMLIGVYLFAPIISPWIKVATIPQFIYYFVFWAITNTYVYIKLIFPEFWGEVFWNNTPMLQSFTGHFGYAVLGAFVKIHLDKHNLYWLGLILLISGYVITTVIWEIQWYRQCENAVTLELSWNFHSINVVMMTFGWFLLLRKIQCNNKYIVKFCQDIALKSYGMYLIHPMVLRGVHDLTVPKNGHPTIFIPLMSILAFFAAYLAVKIISFIPYSKYIIG</sequence>
<evidence type="ECO:0000259" key="8">
    <source>
        <dbReference type="Pfam" id="PF01757"/>
    </source>
</evidence>
<dbReference type="GO" id="GO:0009246">
    <property type="term" value="P:enterobacterial common antigen biosynthetic process"/>
    <property type="evidence" value="ECO:0007669"/>
    <property type="project" value="TreeGrafter"/>
</dbReference>
<dbReference type="Pfam" id="PF01757">
    <property type="entry name" value="Acyl_transf_3"/>
    <property type="match status" value="1"/>
</dbReference>
<keyword evidence="10" id="KW-1185">Reference proteome</keyword>
<dbReference type="Proteomes" id="UP000179807">
    <property type="component" value="Unassembled WGS sequence"/>
</dbReference>
<feature type="transmembrane region" description="Helical" evidence="7">
    <location>
        <begin position="284"/>
        <end position="300"/>
    </location>
</feature>
<dbReference type="OrthoDB" id="10501633at2759"/>
<feature type="transmembrane region" description="Helical" evidence="7">
    <location>
        <begin position="156"/>
        <end position="173"/>
    </location>
</feature>
<keyword evidence="9" id="KW-0012">Acyltransferase</keyword>